<evidence type="ECO:0000313" key="1">
    <source>
        <dbReference type="EMBL" id="KAK8882856.1"/>
    </source>
</evidence>
<reference evidence="1 2" key="1">
    <citation type="submission" date="2024-04" db="EMBL/GenBank/DDBJ databases">
        <title>Tritrichomonas musculus Genome.</title>
        <authorList>
            <person name="Alves-Ferreira E."/>
            <person name="Grigg M."/>
            <person name="Lorenzi H."/>
            <person name="Galac M."/>
        </authorList>
    </citation>
    <scope>NUCLEOTIDE SEQUENCE [LARGE SCALE GENOMIC DNA]</scope>
    <source>
        <strain evidence="1 2">EAF2021</strain>
    </source>
</reference>
<dbReference type="Proteomes" id="UP001470230">
    <property type="component" value="Unassembled WGS sequence"/>
</dbReference>
<comment type="caution">
    <text evidence="1">The sequence shown here is derived from an EMBL/GenBank/DDBJ whole genome shotgun (WGS) entry which is preliminary data.</text>
</comment>
<name>A0ABR2JVS9_9EUKA</name>
<dbReference type="EMBL" id="JAPFFF010000009">
    <property type="protein sequence ID" value="KAK8882856.1"/>
    <property type="molecule type" value="Genomic_DNA"/>
</dbReference>
<keyword evidence="2" id="KW-1185">Reference proteome</keyword>
<sequence length="291" mass="34866">MSQEIINYSLCPDNFKRIPLQKYHCDFTIFLNGTPYKTNRIIADLLSPKIIKLHFIDESINEFYININNSKIWKKKSTSKDYFEDFITNATSSDIKLDIKQQMYYIDYFYHLGNTDECIHLQKNILSEITIENLIDLLFHLTEIENETHQKFESAIEPIQKLIKFVSNHFEFIDKEKMTKLNFDVLEEIIRNPSLKLKDEDSLLKFILTLYKIDNSYSSLFEYVQFNNLSNEMFYTFINSIEFSVINSKIWESISPRIISQNQKTSFTYENIIRYFISIKEFNYNKDNKFN</sequence>
<accession>A0ABR2JVS9</accession>
<organism evidence="1 2">
    <name type="scientific">Tritrichomonas musculus</name>
    <dbReference type="NCBI Taxonomy" id="1915356"/>
    <lineage>
        <taxon>Eukaryota</taxon>
        <taxon>Metamonada</taxon>
        <taxon>Parabasalia</taxon>
        <taxon>Tritrichomonadida</taxon>
        <taxon>Tritrichomonadidae</taxon>
        <taxon>Tritrichomonas</taxon>
    </lineage>
</organism>
<gene>
    <name evidence="1" type="ORF">M9Y10_045499</name>
</gene>
<evidence type="ECO:0000313" key="2">
    <source>
        <dbReference type="Proteomes" id="UP001470230"/>
    </source>
</evidence>
<protein>
    <submittedName>
        <fullName evidence="1">Uncharacterized protein</fullName>
    </submittedName>
</protein>
<proteinExistence type="predicted"/>